<evidence type="ECO:0000313" key="2">
    <source>
        <dbReference type="Proteomes" id="UP000181870"/>
    </source>
</evidence>
<organism evidence="1 2">
    <name type="scientific">Bacteroides ovatus</name>
    <dbReference type="NCBI Taxonomy" id="28116"/>
    <lineage>
        <taxon>Bacteria</taxon>
        <taxon>Pseudomonadati</taxon>
        <taxon>Bacteroidota</taxon>
        <taxon>Bacteroidia</taxon>
        <taxon>Bacteroidales</taxon>
        <taxon>Bacteroidaceae</taxon>
        <taxon>Bacteroides</taxon>
    </lineage>
</organism>
<proteinExistence type="predicted"/>
<evidence type="ECO:0000313" key="1">
    <source>
        <dbReference type="EMBL" id="SDJ21870.1"/>
    </source>
</evidence>
<reference evidence="1 2" key="1">
    <citation type="submission" date="2016-10" db="EMBL/GenBank/DDBJ databases">
        <authorList>
            <person name="de Groot N.N."/>
        </authorList>
    </citation>
    <scope>NUCLEOTIDE SEQUENCE [LARGE SCALE GENOMIC DNA]</scope>
    <source>
        <strain evidence="1 2">NLAE-zl-C57</strain>
    </source>
</reference>
<protein>
    <submittedName>
        <fullName evidence="1">Uncharacterized protein</fullName>
    </submittedName>
</protein>
<name>A0A1G8RZM7_BACOV</name>
<sequence length="43" mass="5442">MLTENLWRCFTSNTFDFFLYRLAYFRFESNNNNWSLGRIYMMK</sequence>
<accession>A0A1G8RZM7</accession>
<dbReference type="EMBL" id="FNDO01000165">
    <property type="protein sequence ID" value="SDJ21870.1"/>
    <property type="molecule type" value="Genomic_DNA"/>
</dbReference>
<dbReference type="Proteomes" id="UP000181870">
    <property type="component" value="Unassembled WGS sequence"/>
</dbReference>
<dbReference type="AlphaFoldDB" id="A0A1G8RZM7"/>
<gene>
    <name evidence="1" type="ORF">SAMN05192582_11653</name>
</gene>